<dbReference type="EMBL" id="LOKQ01000294">
    <property type="protein sequence ID" value="OOX09626.1"/>
    <property type="molecule type" value="Genomic_DNA"/>
</dbReference>
<sequence>MPMYFVGENEVPCETIKIGVAKCIERRIRDLQTGNFRELTLLGWINAGEDDFPLEKRLHRRFQASCLKREWFAIEPADVIEVLKEAGIHGFVAKNADAFQIVGYDRDAIPEYLGVWPWGDMEIEECCPFCGCLCGMDFQDASQMYHCRQCDELTDFSELDPRDEEDGVERE</sequence>
<dbReference type="Pfam" id="PF13455">
    <property type="entry name" value="MUG113"/>
    <property type="match status" value="1"/>
</dbReference>
<accession>A0ABX3M6A0</accession>
<evidence type="ECO:0000313" key="2">
    <source>
        <dbReference type="EMBL" id="OOX09626.1"/>
    </source>
</evidence>
<protein>
    <recommendedName>
        <fullName evidence="1">Bacteriophage T5 Orf172 DNA-binding domain-containing protein</fullName>
    </recommendedName>
</protein>
<dbReference type="Proteomes" id="UP000191089">
    <property type="component" value="Unassembled WGS sequence"/>
</dbReference>
<keyword evidence="3" id="KW-1185">Reference proteome</keyword>
<evidence type="ECO:0000313" key="3">
    <source>
        <dbReference type="Proteomes" id="UP000191089"/>
    </source>
</evidence>
<evidence type="ECO:0000259" key="1">
    <source>
        <dbReference type="SMART" id="SM00974"/>
    </source>
</evidence>
<organism evidence="2 3">
    <name type="scientific">Xanthomonas axonopodis pv. cajani</name>
    <dbReference type="NCBI Taxonomy" id="487827"/>
    <lineage>
        <taxon>Bacteria</taxon>
        <taxon>Pseudomonadati</taxon>
        <taxon>Pseudomonadota</taxon>
        <taxon>Gammaproteobacteria</taxon>
        <taxon>Lysobacterales</taxon>
        <taxon>Lysobacteraceae</taxon>
        <taxon>Xanthomonas</taxon>
    </lineage>
</organism>
<comment type="caution">
    <text evidence="2">The sequence shown here is derived from an EMBL/GenBank/DDBJ whole genome shotgun (WGS) entry which is preliminary data.</text>
</comment>
<name>A0ABX3M6A0_9XANT</name>
<gene>
    <name evidence="2" type="ORF">Xcaj_17165</name>
</gene>
<proteinExistence type="predicted"/>
<dbReference type="SMART" id="SM00974">
    <property type="entry name" value="T5orf172"/>
    <property type="match status" value="1"/>
</dbReference>
<feature type="domain" description="Bacteriophage T5 Orf172 DNA-binding" evidence="1">
    <location>
        <begin position="10"/>
        <end position="86"/>
    </location>
</feature>
<dbReference type="RefSeq" id="WP_078562241.1">
    <property type="nucleotide sequence ID" value="NZ_LOKQ01000294.1"/>
</dbReference>
<dbReference type="InterPro" id="IPR018306">
    <property type="entry name" value="Phage_T5_Orf172_DNA-bd"/>
</dbReference>
<reference evidence="2 3" key="1">
    <citation type="submission" date="2015-12" db="EMBL/GenBank/DDBJ databases">
        <authorList>
            <person name="Bansal K."/>
            <person name="Midha S."/>
            <person name="Patil P.B."/>
        </authorList>
    </citation>
    <scope>NUCLEOTIDE SEQUENCE [LARGE SCALE GENOMIC DNA]</scope>
    <source>
        <strain evidence="2 3">LMG558</strain>
    </source>
</reference>